<keyword evidence="13" id="KW-1185">Reference proteome</keyword>
<evidence type="ECO:0000313" key="12">
    <source>
        <dbReference type="EMBL" id="MDN3491515.1"/>
    </source>
</evidence>
<keyword evidence="9 11" id="KW-0413">Isomerase</keyword>
<organism evidence="12 13">
    <name type="scientific">Winogradskyella bathintestinalis</name>
    <dbReference type="NCBI Taxonomy" id="3035208"/>
    <lineage>
        <taxon>Bacteria</taxon>
        <taxon>Pseudomonadati</taxon>
        <taxon>Bacteroidota</taxon>
        <taxon>Flavobacteriia</taxon>
        <taxon>Flavobacteriales</taxon>
        <taxon>Flavobacteriaceae</taxon>
        <taxon>Winogradskyella</taxon>
    </lineage>
</organism>
<name>A0ABT7ZR71_9FLAO</name>
<evidence type="ECO:0000256" key="7">
    <source>
        <dbReference type="ARBA" id="ARBA00014165"/>
    </source>
</evidence>
<reference evidence="12 13" key="1">
    <citation type="journal article" date="2023" name="Int. J. Syst. Evol. Microbiol.">
        <title>Winogradskyella bathintestinalis sp. nov., isolated from the intestine of the deep-sea loosejaw dragonfish, Malacosteus niger.</title>
        <authorList>
            <person name="Uniacke-Lowe S."/>
            <person name="Johnson C.N."/>
            <person name="Stanton C."/>
            <person name="Hill C."/>
            <person name="Ross P."/>
        </authorList>
    </citation>
    <scope>NUCLEOTIDE SEQUENCE [LARGE SCALE GENOMIC DNA]</scope>
    <source>
        <strain evidence="12 13">APC 3343</strain>
    </source>
</reference>
<dbReference type="InterPro" id="IPR014718">
    <property type="entry name" value="GH-type_carb-bd"/>
</dbReference>
<evidence type="ECO:0000256" key="9">
    <source>
        <dbReference type="ARBA" id="ARBA00023235"/>
    </source>
</evidence>
<sequence length="333" mass="37345">MDNQNVKNFTLKNLNGIVINILNYGGIITSIKTPNKEGELENITIGYDSLSKYLGDNSYFGALIGRYGNRIAHGKFTLDHIEYTLAHNNGSNNLHGGYKDFDKVIWKASTRTNEDSVSLILTHESKDMEEGFPGNLNTTVIYTLTSDNSLDIYYEASTDKKTIVNLTNHAYFNLSGNFKNNILDHQLQIDANEMLPITDALIPTGKILRVANTPFDFRTFKTIGDDIECDNEQLKLGSGYDHCWVLNSQNKGNKLIAKAYYEESGRVLEVYSDQPGVQLYTGNHLSGSHGCRTGFCLETQHYPDSPNQPKFSSVVLKSNEIYKSNTSYKFSVI</sequence>
<comment type="cofactor">
    <cofactor evidence="2">
        <name>Ca(2+)</name>
        <dbReference type="ChEBI" id="CHEBI:29108"/>
    </cofactor>
</comment>
<dbReference type="Pfam" id="PF01263">
    <property type="entry name" value="Aldose_epim"/>
    <property type="match status" value="1"/>
</dbReference>
<dbReference type="PIRSF" id="PIRSF005096">
    <property type="entry name" value="GALM"/>
    <property type="match status" value="1"/>
</dbReference>
<evidence type="ECO:0000313" key="13">
    <source>
        <dbReference type="Proteomes" id="UP001231197"/>
    </source>
</evidence>
<dbReference type="CDD" id="cd09019">
    <property type="entry name" value="galactose_mutarotase_like"/>
    <property type="match status" value="1"/>
</dbReference>
<dbReference type="PANTHER" id="PTHR10091">
    <property type="entry name" value="ALDOSE-1-EPIMERASE"/>
    <property type="match status" value="1"/>
</dbReference>
<evidence type="ECO:0000256" key="2">
    <source>
        <dbReference type="ARBA" id="ARBA00001913"/>
    </source>
</evidence>
<dbReference type="SUPFAM" id="SSF74650">
    <property type="entry name" value="Galactose mutarotase-like"/>
    <property type="match status" value="1"/>
</dbReference>
<keyword evidence="10 11" id="KW-0119">Carbohydrate metabolism</keyword>
<dbReference type="InterPro" id="IPR008183">
    <property type="entry name" value="Aldose_1/G6P_1-epimerase"/>
</dbReference>
<proteinExistence type="inferred from homology"/>
<evidence type="ECO:0000256" key="3">
    <source>
        <dbReference type="ARBA" id="ARBA00005028"/>
    </source>
</evidence>
<evidence type="ECO:0000256" key="8">
    <source>
        <dbReference type="ARBA" id="ARBA00022837"/>
    </source>
</evidence>
<comment type="catalytic activity">
    <reaction evidence="1 11">
        <text>alpha-D-glucose = beta-D-glucose</text>
        <dbReference type="Rhea" id="RHEA:10264"/>
        <dbReference type="ChEBI" id="CHEBI:15903"/>
        <dbReference type="ChEBI" id="CHEBI:17925"/>
        <dbReference type="EC" id="5.1.3.3"/>
    </reaction>
</comment>
<evidence type="ECO:0000256" key="4">
    <source>
        <dbReference type="ARBA" id="ARBA00006206"/>
    </source>
</evidence>
<dbReference type="InterPro" id="IPR047215">
    <property type="entry name" value="Galactose_mutarotase-like"/>
</dbReference>
<dbReference type="RefSeq" id="WP_290205753.1">
    <property type="nucleotide sequence ID" value="NZ_JASDDK010000001.1"/>
</dbReference>
<evidence type="ECO:0000256" key="6">
    <source>
        <dbReference type="ARBA" id="ARBA00013185"/>
    </source>
</evidence>
<comment type="pathway">
    <text evidence="3 11">Carbohydrate metabolism; hexose metabolism.</text>
</comment>
<dbReference type="GO" id="GO:0016853">
    <property type="term" value="F:isomerase activity"/>
    <property type="evidence" value="ECO:0007669"/>
    <property type="project" value="UniProtKB-KW"/>
</dbReference>
<accession>A0ABT7ZR71</accession>
<dbReference type="InterPro" id="IPR015443">
    <property type="entry name" value="Aldose_1-epimerase"/>
</dbReference>
<protein>
    <recommendedName>
        <fullName evidence="7 11">Aldose 1-epimerase</fullName>
        <ecNumber evidence="6 11">5.1.3.3</ecNumber>
    </recommendedName>
</protein>
<dbReference type="PROSITE" id="PS00545">
    <property type="entry name" value="ALDOSE_1_EPIMERASE"/>
    <property type="match status" value="1"/>
</dbReference>
<dbReference type="Proteomes" id="UP001231197">
    <property type="component" value="Unassembled WGS sequence"/>
</dbReference>
<evidence type="ECO:0000256" key="10">
    <source>
        <dbReference type="ARBA" id="ARBA00023277"/>
    </source>
</evidence>
<dbReference type="EC" id="5.1.3.3" evidence="6 11"/>
<evidence type="ECO:0000256" key="11">
    <source>
        <dbReference type="PIRNR" id="PIRNR005096"/>
    </source>
</evidence>
<gene>
    <name evidence="12" type="ORF">QMA06_02195</name>
</gene>
<keyword evidence="8" id="KW-0106">Calcium</keyword>
<dbReference type="Gene3D" id="2.70.98.10">
    <property type="match status" value="1"/>
</dbReference>
<dbReference type="InterPro" id="IPR018052">
    <property type="entry name" value="Ald1_epimerase_CS"/>
</dbReference>
<dbReference type="InterPro" id="IPR011013">
    <property type="entry name" value="Gal_mutarotase_sf_dom"/>
</dbReference>
<evidence type="ECO:0000256" key="1">
    <source>
        <dbReference type="ARBA" id="ARBA00001614"/>
    </source>
</evidence>
<comment type="subunit">
    <text evidence="5">Monomer.</text>
</comment>
<dbReference type="PANTHER" id="PTHR10091:SF0">
    <property type="entry name" value="GALACTOSE MUTAROTASE"/>
    <property type="match status" value="1"/>
</dbReference>
<comment type="similarity">
    <text evidence="4 11">Belongs to the aldose epimerase family.</text>
</comment>
<dbReference type="NCBIfam" id="NF008277">
    <property type="entry name" value="PRK11055.1"/>
    <property type="match status" value="1"/>
</dbReference>
<comment type="caution">
    <text evidence="12">The sequence shown here is derived from an EMBL/GenBank/DDBJ whole genome shotgun (WGS) entry which is preliminary data.</text>
</comment>
<evidence type="ECO:0000256" key="5">
    <source>
        <dbReference type="ARBA" id="ARBA00011245"/>
    </source>
</evidence>
<dbReference type="EMBL" id="JASDDK010000001">
    <property type="protein sequence ID" value="MDN3491515.1"/>
    <property type="molecule type" value="Genomic_DNA"/>
</dbReference>